<feature type="transmembrane region" description="Helical" evidence="6">
    <location>
        <begin position="147"/>
        <end position="168"/>
    </location>
</feature>
<keyword evidence="9" id="KW-1185">Reference proteome</keyword>
<dbReference type="SUPFAM" id="SSF103473">
    <property type="entry name" value="MFS general substrate transporter"/>
    <property type="match status" value="1"/>
</dbReference>
<sequence length="427" mass="45971">MKDTVETPPVGSLSNRARTYALVVLTIVYAFNFIDRQILVILQEAIKNDLGLSDTQLGLLSGFSFAIFYTVLGLPIARLADRMNRRNIISIALAIWSGMTALSGMAQNFTQLLLARMGVGVGEAGGSPPAHSMISDMFTAGKRSTALAVYSAGLYLGIFLGYTSGGYLQEAYDWRTTFMIVGIPGVLLAIILRMTVQEPPRGLYDKPGSDKRYSLVETFQILFKLKSFPFIAFGCAMSAFVSYGTSNFMPSFMIRYHGISPSEIGLTLGLVTGIGGMIGTFLGGALTDRFGAKDARWYLWLPGLTAVTAIPLALVTYHTSSKEVMLGTYFLVVILSTLYLAPSIAVTHRLVPPSMRALSSAVLFLVLNLIGMGLGPVLVGAISDFEAARTGADGLRTALTIGTCIAIVKGYLFWTGGRKLPEDLARD</sequence>
<dbReference type="CDD" id="cd17328">
    <property type="entry name" value="MFS_spinster_like"/>
    <property type="match status" value="1"/>
</dbReference>
<evidence type="ECO:0000256" key="3">
    <source>
        <dbReference type="ARBA" id="ARBA00022692"/>
    </source>
</evidence>
<feature type="transmembrane region" description="Helical" evidence="6">
    <location>
        <begin position="55"/>
        <end position="76"/>
    </location>
</feature>
<evidence type="ECO:0000256" key="2">
    <source>
        <dbReference type="ARBA" id="ARBA00022448"/>
    </source>
</evidence>
<comment type="subcellular location">
    <subcellularLocation>
        <location evidence="1">Membrane</location>
        <topology evidence="1">Multi-pass membrane protein</topology>
    </subcellularLocation>
</comment>
<dbReference type="GO" id="GO:0022857">
    <property type="term" value="F:transmembrane transporter activity"/>
    <property type="evidence" value="ECO:0007669"/>
    <property type="project" value="InterPro"/>
</dbReference>
<feature type="transmembrane region" description="Helical" evidence="6">
    <location>
        <begin position="394"/>
        <end position="414"/>
    </location>
</feature>
<dbReference type="GO" id="GO:0016020">
    <property type="term" value="C:membrane"/>
    <property type="evidence" value="ECO:0007669"/>
    <property type="project" value="UniProtKB-SubCell"/>
</dbReference>
<feature type="transmembrane region" description="Helical" evidence="6">
    <location>
        <begin position="221"/>
        <end position="244"/>
    </location>
</feature>
<dbReference type="Pfam" id="PF07690">
    <property type="entry name" value="MFS_1"/>
    <property type="match status" value="1"/>
</dbReference>
<dbReference type="AlphaFoldDB" id="A0A1G7B9U8"/>
<dbReference type="PANTHER" id="PTHR23505">
    <property type="entry name" value="SPINSTER"/>
    <property type="match status" value="1"/>
</dbReference>
<dbReference type="InterPro" id="IPR011701">
    <property type="entry name" value="MFS"/>
</dbReference>
<dbReference type="PROSITE" id="PS50850">
    <property type="entry name" value="MFS"/>
    <property type="match status" value="1"/>
</dbReference>
<feature type="transmembrane region" description="Helical" evidence="6">
    <location>
        <begin position="17"/>
        <end position="34"/>
    </location>
</feature>
<dbReference type="EMBL" id="FNAK01000005">
    <property type="protein sequence ID" value="SDE23742.1"/>
    <property type="molecule type" value="Genomic_DNA"/>
</dbReference>
<evidence type="ECO:0000256" key="6">
    <source>
        <dbReference type="SAM" id="Phobius"/>
    </source>
</evidence>
<dbReference type="Proteomes" id="UP000183685">
    <property type="component" value="Unassembled WGS sequence"/>
</dbReference>
<feature type="transmembrane region" description="Helical" evidence="6">
    <location>
        <begin position="174"/>
        <end position="196"/>
    </location>
</feature>
<feature type="domain" description="Major facilitator superfamily (MFS) profile" evidence="7">
    <location>
        <begin position="21"/>
        <end position="418"/>
    </location>
</feature>
<gene>
    <name evidence="8" type="ORF">SAMN04488071_2424</name>
</gene>
<evidence type="ECO:0000313" key="8">
    <source>
        <dbReference type="EMBL" id="SDE23742.1"/>
    </source>
</evidence>
<keyword evidence="5 6" id="KW-0472">Membrane</keyword>
<reference evidence="8 9" key="1">
    <citation type="submission" date="2016-10" db="EMBL/GenBank/DDBJ databases">
        <authorList>
            <person name="de Groot N.N."/>
        </authorList>
    </citation>
    <scope>NUCLEOTIDE SEQUENCE [LARGE SCALE GENOMIC DNA]</scope>
    <source>
        <strain evidence="8 9">CGMCC 1.9109</strain>
    </source>
</reference>
<name>A0A1G7B9U8_9PROT</name>
<organism evidence="8 9">
    <name type="scientific">Kordiimonas lacus</name>
    <dbReference type="NCBI Taxonomy" id="637679"/>
    <lineage>
        <taxon>Bacteria</taxon>
        <taxon>Pseudomonadati</taxon>
        <taxon>Pseudomonadota</taxon>
        <taxon>Alphaproteobacteria</taxon>
        <taxon>Kordiimonadales</taxon>
        <taxon>Kordiimonadaceae</taxon>
        <taxon>Kordiimonas</taxon>
    </lineage>
</organism>
<feature type="transmembrane region" description="Helical" evidence="6">
    <location>
        <begin position="264"/>
        <end position="286"/>
    </location>
</feature>
<dbReference type="RefSeq" id="WP_068307519.1">
    <property type="nucleotide sequence ID" value="NZ_FNAK01000005.1"/>
</dbReference>
<dbReference type="Gene3D" id="1.20.1250.20">
    <property type="entry name" value="MFS general substrate transporter like domains"/>
    <property type="match status" value="2"/>
</dbReference>
<evidence type="ECO:0000313" key="9">
    <source>
        <dbReference type="Proteomes" id="UP000183685"/>
    </source>
</evidence>
<dbReference type="PANTHER" id="PTHR23505:SF79">
    <property type="entry name" value="PROTEIN SPINSTER"/>
    <property type="match status" value="1"/>
</dbReference>
<keyword evidence="2" id="KW-0813">Transport</keyword>
<accession>A0A1G7B9U8</accession>
<evidence type="ECO:0000256" key="4">
    <source>
        <dbReference type="ARBA" id="ARBA00022989"/>
    </source>
</evidence>
<feature type="transmembrane region" description="Helical" evidence="6">
    <location>
        <begin position="298"/>
        <end position="318"/>
    </location>
</feature>
<keyword evidence="3 6" id="KW-0812">Transmembrane</keyword>
<protein>
    <submittedName>
        <fullName evidence="8">Predicted arabinose efflux permease, MFS family</fullName>
    </submittedName>
</protein>
<proteinExistence type="predicted"/>
<dbReference type="InterPro" id="IPR044770">
    <property type="entry name" value="MFS_spinster-like"/>
</dbReference>
<dbReference type="STRING" id="637679.GCA_001550055_03589"/>
<dbReference type="InterPro" id="IPR020846">
    <property type="entry name" value="MFS_dom"/>
</dbReference>
<evidence type="ECO:0000256" key="5">
    <source>
        <dbReference type="ARBA" id="ARBA00023136"/>
    </source>
</evidence>
<feature type="transmembrane region" description="Helical" evidence="6">
    <location>
        <begin position="358"/>
        <end position="382"/>
    </location>
</feature>
<keyword evidence="4 6" id="KW-1133">Transmembrane helix</keyword>
<evidence type="ECO:0000256" key="1">
    <source>
        <dbReference type="ARBA" id="ARBA00004141"/>
    </source>
</evidence>
<dbReference type="OrthoDB" id="7497327at2"/>
<evidence type="ECO:0000259" key="7">
    <source>
        <dbReference type="PROSITE" id="PS50850"/>
    </source>
</evidence>
<feature type="transmembrane region" description="Helical" evidence="6">
    <location>
        <begin position="324"/>
        <end position="346"/>
    </location>
</feature>
<dbReference type="InterPro" id="IPR036259">
    <property type="entry name" value="MFS_trans_sf"/>
</dbReference>